<dbReference type="AlphaFoldDB" id="A0A2Z7A3W4"/>
<sequence length="57" mass="6203">MKKMISSNYICPAVGSRYYRSADGLVFMESAVELAMETSRVISVVRNQAEAKKSAGA</sequence>
<reference evidence="1 2" key="1">
    <citation type="journal article" date="2015" name="Proc. Natl. Acad. Sci. U.S.A.">
        <title>The resurrection genome of Boea hygrometrica: A blueprint for survival of dehydration.</title>
        <authorList>
            <person name="Xiao L."/>
            <person name="Yang G."/>
            <person name="Zhang L."/>
            <person name="Yang X."/>
            <person name="Zhao S."/>
            <person name="Ji Z."/>
            <person name="Zhou Q."/>
            <person name="Hu M."/>
            <person name="Wang Y."/>
            <person name="Chen M."/>
            <person name="Xu Y."/>
            <person name="Jin H."/>
            <person name="Xiao X."/>
            <person name="Hu G."/>
            <person name="Bao F."/>
            <person name="Hu Y."/>
            <person name="Wan P."/>
            <person name="Li L."/>
            <person name="Deng X."/>
            <person name="Kuang T."/>
            <person name="Xiang C."/>
            <person name="Zhu J.K."/>
            <person name="Oliver M.J."/>
            <person name="He Y."/>
        </authorList>
    </citation>
    <scope>NUCLEOTIDE SEQUENCE [LARGE SCALE GENOMIC DNA]</scope>
    <source>
        <strain evidence="2">cv. XS01</strain>
    </source>
</reference>
<name>A0A2Z7A3W4_9LAMI</name>
<evidence type="ECO:0000313" key="1">
    <source>
        <dbReference type="EMBL" id="KZV07153.1"/>
    </source>
</evidence>
<organism evidence="1 2">
    <name type="scientific">Dorcoceras hygrometricum</name>
    <dbReference type="NCBI Taxonomy" id="472368"/>
    <lineage>
        <taxon>Eukaryota</taxon>
        <taxon>Viridiplantae</taxon>
        <taxon>Streptophyta</taxon>
        <taxon>Embryophyta</taxon>
        <taxon>Tracheophyta</taxon>
        <taxon>Spermatophyta</taxon>
        <taxon>Magnoliopsida</taxon>
        <taxon>eudicotyledons</taxon>
        <taxon>Gunneridae</taxon>
        <taxon>Pentapetalae</taxon>
        <taxon>asterids</taxon>
        <taxon>lamiids</taxon>
        <taxon>Lamiales</taxon>
        <taxon>Gesneriaceae</taxon>
        <taxon>Didymocarpoideae</taxon>
        <taxon>Trichosporeae</taxon>
        <taxon>Loxocarpinae</taxon>
        <taxon>Dorcoceras</taxon>
    </lineage>
</organism>
<proteinExistence type="predicted"/>
<gene>
    <name evidence="1" type="ORF">F511_45366</name>
</gene>
<accession>A0A2Z7A3W4</accession>
<protein>
    <submittedName>
        <fullName evidence="1">Uncharacterized protein</fullName>
    </submittedName>
</protein>
<dbReference type="EMBL" id="KV040512">
    <property type="protein sequence ID" value="KZV07153.1"/>
    <property type="molecule type" value="Genomic_DNA"/>
</dbReference>
<evidence type="ECO:0000313" key="2">
    <source>
        <dbReference type="Proteomes" id="UP000250235"/>
    </source>
</evidence>
<dbReference type="Proteomes" id="UP000250235">
    <property type="component" value="Unassembled WGS sequence"/>
</dbReference>
<keyword evidence="2" id="KW-1185">Reference proteome</keyword>